<dbReference type="Proteomes" id="UP000199032">
    <property type="component" value="Unassembled WGS sequence"/>
</dbReference>
<evidence type="ECO:0000313" key="6">
    <source>
        <dbReference type="EMBL" id="CUS35551.1"/>
    </source>
</evidence>
<organism evidence="6 7">
    <name type="scientific">Candidatus Nitrospira nitrosa</name>
    <dbReference type="NCBI Taxonomy" id="1742972"/>
    <lineage>
        <taxon>Bacteria</taxon>
        <taxon>Pseudomonadati</taxon>
        <taxon>Nitrospirota</taxon>
        <taxon>Nitrospiria</taxon>
        <taxon>Nitrospirales</taxon>
        <taxon>Nitrospiraceae</taxon>
        <taxon>Nitrospira</taxon>
    </lineage>
</organism>
<dbReference type="SUPFAM" id="SSF50685">
    <property type="entry name" value="Barwin-like endoglucanases"/>
    <property type="match status" value="1"/>
</dbReference>
<dbReference type="GO" id="GO:0071555">
    <property type="term" value="P:cell wall organization"/>
    <property type="evidence" value="ECO:0007669"/>
    <property type="project" value="UniProtKB-KW"/>
</dbReference>
<gene>
    <name evidence="3 6" type="primary">rlpA</name>
    <name evidence="6" type="ORF">COMA1_20335</name>
</gene>
<dbReference type="PANTHER" id="PTHR34183">
    <property type="entry name" value="ENDOLYTIC PEPTIDOGLYCAN TRANSGLYCOSYLASE RLPA"/>
    <property type="match status" value="1"/>
</dbReference>
<dbReference type="InterPro" id="IPR009009">
    <property type="entry name" value="RlpA-like_DPBB"/>
</dbReference>
<keyword evidence="1 3" id="KW-0456">Lyase</keyword>
<evidence type="ECO:0000256" key="4">
    <source>
        <dbReference type="RuleBase" id="RU003495"/>
    </source>
</evidence>
<dbReference type="EC" id="4.2.2.-" evidence="3"/>
<dbReference type="GO" id="GO:0009279">
    <property type="term" value="C:cell outer membrane"/>
    <property type="evidence" value="ECO:0007669"/>
    <property type="project" value="TreeGrafter"/>
</dbReference>
<keyword evidence="2 3" id="KW-0961">Cell wall biogenesis/degradation</keyword>
<protein>
    <recommendedName>
        <fullName evidence="3">Probable endolytic peptidoglycan transglycosylase RlpA</fullName>
        <ecNumber evidence="3">4.2.2.-</ecNumber>
    </recommendedName>
</protein>
<dbReference type="GO" id="GO:0000270">
    <property type="term" value="P:peptidoglycan metabolic process"/>
    <property type="evidence" value="ECO:0007669"/>
    <property type="project" value="UniProtKB-UniRule"/>
</dbReference>
<dbReference type="STRING" id="1742972.COMA1_20335"/>
<reference evidence="6 7" key="1">
    <citation type="submission" date="2015-10" db="EMBL/GenBank/DDBJ databases">
        <authorList>
            <person name="Gilbert D.G."/>
        </authorList>
    </citation>
    <scope>NUCLEOTIDE SEQUENCE [LARGE SCALE GENOMIC DNA]</scope>
    <source>
        <strain evidence="6">COMA1</strain>
    </source>
</reference>
<proteinExistence type="inferred from homology"/>
<dbReference type="CDD" id="cd22268">
    <property type="entry name" value="DPBB_RlpA-like"/>
    <property type="match status" value="1"/>
</dbReference>
<evidence type="ECO:0000256" key="3">
    <source>
        <dbReference type="HAMAP-Rule" id="MF_02071"/>
    </source>
</evidence>
<keyword evidence="6" id="KW-0449">Lipoprotein</keyword>
<dbReference type="InterPro" id="IPR034718">
    <property type="entry name" value="RlpA"/>
</dbReference>
<dbReference type="GO" id="GO:0008932">
    <property type="term" value="F:lytic endotransglycosylase activity"/>
    <property type="evidence" value="ECO:0007669"/>
    <property type="project" value="UniProtKB-UniRule"/>
</dbReference>
<evidence type="ECO:0000259" key="5">
    <source>
        <dbReference type="Pfam" id="PF03330"/>
    </source>
</evidence>
<feature type="domain" description="RlpA-like protein double-psi beta-barrel" evidence="5">
    <location>
        <begin position="151"/>
        <end position="250"/>
    </location>
</feature>
<dbReference type="NCBIfam" id="TIGR00413">
    <property type="entry name" value="rlpA"/>
    <property type="match status" value="1"/>
</dbReference>
<dbReference type="HAMAP" id="MF_02071">
    <property type="entry name" value="RlpA"/>
    <property type="match status" value="1"/>
</dbReference>
<dbReference type="InterPro" id="IPR012997">
    <property type="entry name" value="RplA"/>
</dbReference>
<evidence type="ECO:0000256" key="2">
    <source>
        <dbReference type="ARBA" id="ARBA00023316"/>
    </source>
</evidence>
<comment type="function">
    <text evidence="3">Lytic transglycosylase with a strong preference for naked glycan strands that lack stem peptides.</text>
</comment>
<keyword evidence="7" id="KW-1185">Reference proteome</keyword>
<dbReference type="PANTHER" id="PTHR34183:SF1">
    <property type="entry name" value="ENDOLYTIC PEPTIDOGLYCAN TRANSGLYCOSYLASE RLPA"/>
    <property type="match status" value="1"/>
</dbReference>
<sequence>MIFHFLMAGGADQVLRRTRLALLLLLVPTLLTNASCSVIDGAFSVLKGTFSVAKTGYRVVKKTVKGTIWVVSGAYELTKGASRLVYHIGKFTFEVVRAPLEYPLIRDDIQTIDGLPVKEAIRLGRVKAAPYTVKGQQYVPMNMVNAQTYEETGLASWYGEETRRLPGGHMTANGELFNPNGLTAAHKYLPLPIHVQVTNLENGKSIVVRVNDRGPFPSDHNPDSGKRVIDLSRGAAEQLGFVEQGTARVHVEVIQLEDA</sequence>
<dbReference type="InterPro" id="IPR036908">
    <property type="entry name" value="RlpA-like_sf"/>
</dbReference>
<dbReference type="EMBL" id="CZQA01000008">
    <property type="protein sequence ID" value="CUS35551.1"/>
    <property type="molecule type" value="Genomic_DNA"/>
</dbReference>
<accession>A0A0S4LEC5</accession>
<comment type="similarity">
    <text evidence="3 4">Belongs to the RlpA family.</text>
</comment>
<dbReference type="Gene3D" id="2.40.40.10">
    <property type="entry name" value="RlpA-like domain"/>
    <property type="match status" value="1"/>
</dbReference>
<evidence type="ECO:0000256" key="1">
    <source>
        <dbReference type="ARBA" id="ARBA00023239"/>
    </source>
</evidence>
<evidence type="ECO:0000313" key="7">
    <source>
        <dbReference type="Proteomes" id="UP000199032"/>
    </source>
</evidence>
<dbReference type="AlphaFoldDB" id="A0A0S4LEC5"/>
<dbReference type="RefSeq" id="WP_218055358.1">
    <property type="nucleotide sequence ID" value="NZ_CZQA01000008.1"/>
</dbReference>
<dbReference type="Pfam" id="PF03330">
    <property type="entry name" value="DPBB_1"/>
    <property type="match status" value="1"/>
</dbReference>
<name>A0A0S4LEC5_9BACT</name>